<accession>A0A5B1C9J7</accession>
<dbReference type="InterPro" id="IPR006626">
    <property type="entry name" value="PbH1"/>
</dbReference>
<dbReference type="Pfam" id="PF17803">
    <property type="entry name" value="Cadherin_4"/>
    <property type="match status" value="1"/>
</dbReference>
<dbReference type="NCBIfam" id="NF012211">
    <property type="entry name" value="tand_rpt_95"/>
    <property type="match status" value="2"/>
</dbReference>
<comment type="caution">
    <text evidence="3">The sequence shown here is derived from an EMBL/GenBank/DDBJ whole genome shotgun (WGS) entry which is preliminary data.</text>
</comment>
<evidence type="ECO:0000256" key="1">
    <source>
        <dbReference type="SAM" id="MobiDB-lite"/>
    </source>
</evidence>
<dbReference type="Gene3D" id="2.60.120.380">
    <property type="match status" value="2"/>
</dbReference>
<evidence type="ECO:0000259" key="2">
    <source>
        <dbReference type="PROSITE" id="PS51766"/>
    </source>
</evidence>
<dbReference type="OrthoDB" id="247526at2"/>
<dbReference type="PROSITE" id="PS51766">
    <property type="entry name" value="DOCKERIN"/>
    <property type="match status" value="1"/>
</dbReference>
<dbReference type="InterPro" id="IPR045474">
    <property type="entry name" value="GEVED"/>
</dbReference>
<dbReference type="GO" id="GO:0004553">
    <property type="term" value="F:hydrolase activity, hydrolyzing O-glycosyl compounds"/>
    <property type="evidence" value="ECO:0007669"/>
    <property type="project" value="InterPro"/>
</dbReference>
<sequence>MTSRPRPSSKQKADKRSAKTTRSNKPSHQKRRRNLLETLEPRQLLAGPQLVGIQPNEGDLIVEGSVRNEAPRALTFRFDEVQQIDDANLSGIQLQRAGGDGLFGTADDVTIQPGLVTLGDNAQNEVVVRFADSLPDDLYRATVFGVDSPSQGIEAIRNVDGESFQPSIAGQGAQSVNFELRLGALIEAVVPQPVVRTEDGSLVQNRNEIVVYFNEDPLFVEDSSATGTITVGAQQIAVTGNLVDGSFDDTQINFAPSTTATRVAATLDPATRTITVSYPTGITTVSAIAVAIDTLADFSASVVAGNPNVPFVAPAGGAKVSGSPTARSAENPRFYQLLLTQDTVRTTDDALYFPETVVYDEATHTARLIFADDINNLGPDADGNAGVGIGGGTFRLRIGTAVDDRIDLILPPTTTDLTGIDAGETLTTAFDVGVLDNSNGITSLVLSESISPQPFDIELPGGNDDPGRREIPELAGGGLVQFVNAAFGDPNSESAADVTDGITEIAYNFQGIFASNGGNSFLNQITQRQRTRVREALDLWSRSVGVQFRETVDSGITFAVGDPSVLPALPDTRLQSYPVLNASLRIDPTFAEPAIVFSNQANFGTAFGEDFSRKTAAGIGFLLGLEQAPGLPLQTLMTLSPQFLNASINSVQSRATPEDINAFDPFYPDFGFPNPFEIPSEQQELQFLEPTFPGNYDTLHGQFIHRPDSNDIDLFRFVVDLDDADRLGTLTAETFAERLPDSSSLDSTLTLFQETKATAVTSFGVGVALSVEFESLRNGKLGNNTTIEFVSNDGGAVSVTQKIDAQGNAISNGLIVNIPRSGVSADAVVAAINNSPLSAGLLTGTVVRGGGEIVGTADLNLQPVQLTGGDVEQLRRNDDYFSEDSRIIASLGEGTYYIGVAASGNDTYDPTIPESGFGGLTQGRYDLSLRFEPQVDEVNVIRDTDDPRTGVPGTPIDGDGDGLAGGVHNFWFQTRPENRLLSITGDGTAITNGQTLAVTGANGVTQTFQFVTSVSMLTPGNIPVIFDDGSVGAVATPADGLVEELRTAINSRPISETGVRVLVSGQTLEFTGEQTIALSGDFQGGEAFGRNIFVDKTAGPNADGSLDNPFNNIAGITTANAFGSAISGDIVRIVGNGGLDGDITTEEDNFSYQVGVSNFGGFELEDGRNLEVPQGVTAIFDAGAIVKLRSARIAAGSSTLLEDRSQSVIQVFGTPRLVQLSPEGSPITTTLLGQDNARHPDFNDGSVIFTSIQDPNADAATVQSPLLAPEPGDWGGLVFRRDLDISEGRFDLEDEGIFLRHVNHAQIRYGGTSDLLIDSVQQLVNPIQIFDTRPTVSFSEISFSADSAISASPNSFEETSYLSPRFQQAGSFNPDYARIGPDFHNNVITNNSVNGLFIRIETSPELPPQQLSLSARFDDVSVVHYVAENIFITGTPGGSIQDGIQPDLVSASFQPISGGTLDAGTYNYRLTFVDAGGFESLASEPSSNVVVGADSSIRVANLQPIAANSDYVSRRLYRLDPATNQYFFIADLDATDVDFLDNGTTSTGVLDLTRTGIRGRLDASLVIDPGAVLKFRGTRIELGQGTQLIAEGTQSRPVIFTSWADDRFGAGGTFDTTNDANSPSGSTAPDRGDWSGIYASPNAFVSLDNATIAYGGGVSLITGGQSRGFAALELHQADARVTNSQFQFNEDGQDGSGPVGRFGRLGVAPSTIFVQGSQPTIVGNEFVDNRGSIIDIDVDSMTDERIVDLGRQTGDSDRFASLDDNYGPLIRLNRYENVPALNVNERQISGLEIRGGQLTTASVWDDTDIVHLLFDTVDVGNLHSVGGLRLISRDDESLVVKLDGEGSPFSARSGTGISASGTRSSIEDRIGGSVQIVGLPGAPVILTSFADDTAGAGLTPDGQAFTDTNGDSFNSRPEGNDWRSILLDEYSNDRNFDYILERNITSSVAPGLNGLAANSQVLGDLAPNVNYGDDQHRLGFEVEGFLSSDDDVDTYSFTAEAGTRIWVDVDKTSFTLDSVIEILDADGNVIARSDNSFDEIAGTPLQAVQPILGGTASSLEGGTPGDSRFGAGGLYEDYASTNPRDAGISLSLPGNRGTRSVFFFRIRSASQNPNDASGGITNGGYRFQLRLREAQEFPGSIVRHADIRYANHGIHVRGLMADSPLLGDAQENESVVFSNAEGGTPSFISSNNSITSNPLVPGQRAQYIGDLLHSKNKTFSVGGELSNFFDIDFYQIDVLGGPEDNLQGIQDLQTPTVFDIDYADGFSRPNTSLVVFYDADGEFGDQTPQLVFFGESSNVLDDQASTISTDSLDILTRGSISTGDPLIGPVSLTRGTYYVGVVADGAVPDALNSPTVRREPIESLVRIFDDHVETNGGSTAVDPIQPSFTDPAELNPGWTITTDRALDVGHQITSTFNRSRTFADSQPSIQFEQNIIGDTILNFQDLTAGDPTFSLSSDPNVGDAAANTSNIIPHTKVFGTTANEVVDIYRFEVFADGSQVILDVDNGFNPSSLNGGELPEGTPEGIEATDDPNSVDLQLHLLDATGNIAGFNTTSLATDGALGSARNRTSFFDPSTSTPFTNDPYIETTLATGVYFVAVSPEGTTYDPVTGSFTLAEAERPASGSYELNVSVQNHPSDSGDIGNQSYRFDRSVDSGTLASRNFDLSGYSAGDQPRFYFNYFFNRAAGDDVTIQVRQVVGEPDVDGLDPIDPIDGADIVTAISPFDFQLIPSATGDNVWRQGIISLEQFAGMDNLSIEFVYTTDSADIGPEGLYLDDLVVGFAERGELITNSAPGVTTVSGANAGFLAGEYQLEVRPSTAYGSSVVDPLFGTDTFVLTQSFDTNDRQIEGSASIIAPHADQLSDGDSFVLSDGVRSVRFEFDLIGSPAATAGSIRIPYQIDDPATPDVNEASTQSQIADAIRDAINLPVVRSIIEVSASDSTGSATGGFGDNQVAISGTIVGDFNVLNSPNDLPESGTPLNANDDFKLPVVFTSGTGDSNVTRSQSMVIVENNRISDVRGIGIWSETSDRGVDPEDPFNFSVSRSPVGTTNPGAVRNLPTLNNSVIGGEAPGIVVRNNTIDQAGYAGVKVEGDIRPYVIDSSEFAFEDVDISNLFGDLIVDGLAMTIDANGVRVVFEFDDINGDAAPLGSGTVDGDGVADGHVPIHYRRSSGVGPADSRYEVMAAIISSIQGSILVTNGIVPLIEATLGTSLQVADPNAGTIFETPQNGNAAVYLEGATNIQYDTDFQDVRARDFGPFDLTGLAAVFDAPQPVSRIVNNTIYGNDGTESTFVEAADDTLNDLISQAVNTRAGSAHTGPYVDTGTIAGPGDVDLFQVELGSGDRLIADIDTLVADGALPAGVDTTLRVFNSNGVEVAINEFTVARAQFDLGIADSDDDGADASTVDPFIDFTATIPGTYYVGVSSAVNAAYDPNSISGRGALADASAFDYTVGLEVYAPRTFVLSIDDLNNNRTGNNQGSRGSDLIGTSFTITQIADLSNADTPSNQQTFTFSGPVGGQRLGNGDINIPIPTQNPNTYFVPETIAAIANAISGAPFVTNPNTTNPPLPNHTFGNGPDGLSGPIGPVTALGLGGPDGNGPGLELFNPFFGRVSDGNDSAGTANFSDFTGFGYNRSSGMPVFSVGLAGTSSLGDGTTELYVYVENAAEITISPEAAAAGLRLDPVAGNNIDQLIPETGILFTGGSSGTALNNVLSNLHQGIVLEETKFGGFFPGPADIHPKPAIAIATANTFQHIEPDNNVFRTNMTQPFSGNGNIGIIDGPSNINATNDDFNVTLGNEDPLFVNAAGGDFVPTFDTTIIDSSVNAVTQRDRLTDVLQSVGLSMSNVLAPNRDINGVLRADDPNVAPPPGLGSQIFKDRGSTERADFVGPVALALNPADNESVTGETDPFVSVIQLPEGIYDEFRIQLRDTGDASDPFNGQGIDDNTVVVSVIDGLRSSGANVTLFENDQLLTEGVDYSFGYDPNQNVITLTPLAGIWRSDRSYRALLNNQDRSVVVVPSAADLNDGDQLSIVDSRGGELVFEFETGYSLFAPQPITLQVPAVGAGAGGLLDGDTFQIDDGVNPPVTFEFNNDALTLPGTVPVPLEAVPAGVSDLSAYLGRIAAEIFAAIQRQVDAATLDVDARVIGTEVIIGADRGATAVTSGSALDQPARTLAVQVPSIANIADGDQIIISDGQITQGFEFTTDGNVAAANNLPINIAGLITSTEIATAMREAINDSPLMLGSAVAGIEADILYLNLPAGGTVDASDSQLTVVGLSRTPVDGETITITPSDSVDGETVFTLELDNDGVIDATIDNNAPVAFTRSMTADEINLAINNAIDALPAIAGLNTNDIQQVPGGQLSIGGLEGLEINASGPSLAVTGEPSVAGRTGIEVFGPLLLSVPADGGRVIIPGAVFSVIDNQGVEQFFEFRIEGGTALPNLPDANFIDYTSFDSAEVIRDAIIASVNANAAGVDTEQGGPGIVSFGRIEDGRVNTAGRTIDGVPVPGLLGSSVRRGTVADGEVLTITQADITVNYEFEAAVGGNGVMPGNVRVAFTAASTAQDIAQALAAAIDNNKNGLLLDPVATDDGIVELNDVPGTIVDVSAAPTLSRFGVPGGATPVRILPSFGSTEVKRALINAINSINQPGQPALTTLVAEDRGGNTLFVSGAVSFGEGISNFALPAISDLSGNPLEPNRNDDTTQFTYLLPTIGLDYGDAPDPVAGVAGRYPTSLEFDGARHIVGGGLTLGTTVDTNLDGIPTAAADGDDATLVISETGTLFTISNVGGVATVNINTGTVAPLTRDGDTIVIDTGVAQATLEFDTNGRFDEDNFAISPTNPSSAASIAEAIRDAIAISPLNPASVTTTSTSVTISGDDEDGVQFLGTNGNIINAGIATPIEVTVTGSGVLEAWIDFNADGDWTDPGEQIIPMDPSSPFAARRDELCPVGLTGETDNNFGGTGMPETRTFCIIVPPTTTAPIASTETYARFRVSATGGLSPTGLALSGEVEDYALQLTDGLPPTVSDAQANQTFNTNEDTALVVVSPGGLLSGIVDPNGDPVSINPNDVTVPGTPRELFTVGGMLAGELNLSSDGSFDFTPAAEFNGVVQFTAGVTDGQLNSPRPITVTITVDPINDMPERGSGYQVINRTIAEDAVQIFTADELIFNTANSAAGPIFVAGPMNELGQGLIFDSVSSVRGMNMSELGGTLVISSDGTEIQYTPPQDYDGAIPDTFNYSVVDVPTDGTTPETSSPADQGFVEISITAVNDAPIARDDNFQGQEDQELTIPILSATAPFGILNNDSGGPAGENQTVSLVTSGFPMQTTAGGNVRLGNGNTLIYTPRGLFSGIDTFQYSVTDSDGEIGTATVSINLSNVNNNPIFEGVNGAKQNGSTLENPLPVNMFQREESKTVPNTETFDLNTWFSDPENAPLTYAVISDNPSVATVSLGATANNLLRIEYPSFGFGTANLTITATDPEGASTTVVVTANVQNTEDAPTRIDTLDPLSGVEDQIVTADLRTIFNDPDNTPLTYSVLRLGTTFNPTPAQIANHPLIQSITFVGDQLRIELKPNQSGTVDLIEIAASDGLSQATDSFSLNIASVPDAPVAGDDAYFLPIGSSLTFASPAGGLLRNDVDPDGDAISIQLETVAGSAAAGIALNADGTFTYQSPVGGSVGDQADLTYRIVDSTGRVSNTATVTFTLNQSRYQNPIASLREDVTADGNISALDALRVLNFLQRRSSATGGTGSVPVSTIVTAPPDFLDVNGDGQISAFDALLVINHLREVNNAPSQFEPEFIAPADTASTSVTTTIASSAITSSIVSPDSSGMPSRQLELVESVQSESESTITTDQATDKLLASGMSIDTTGNDSATDWLSNTEGPTVSADEHDEALASVFDEIGFDEI</sequence>
<gene>
    <name evidence="3" type="ORF">LF1_03180</name>
</gene>
<feature type="domain" description="Dockerin" evidence="2">
    <location>
        <begin position="5703"/>
        <end position="5782"/>
    </location>
</feature>
<dbReference type="RefSeq" id="WP_068261920.1">
    <property type="nucleotide sequence ID" value="NZ_LWSK01000030.1"/>
</dbReference>
<dbReference type="Gene3D" id="2.60.40.3440">
    <property type="match status" value="1"/>
</dbReference>
<feature type="compositionally biased region" description="Polar residues" evidence="1">
    <location>
        <begin position="5854"/>
        <end position="5873"/>
    </location>
</feature>
<dbReference type="InterPro" id="IPR007280">
    <property type="entry name" value="Peptidase_C_arc/bac"/>
</dbReference>
<feature type="compositionally biased region" description="Polar residues" evidence="1">
    <location>
        <begin position="1"/>
        <end position="10"/>
    </location>
</feature>
<dbReference type="EMBL" id="VRLW01000001">
    <property type="protein sequence ID" value="KAA1257828.1"/>
    <property type="molecule type" value="Genomic_DNA"/>
</dbReference>
<dbReference type="InterPro" id="IPR016134">
    <property type="entry name" value="Dockerin_dom"/>
</dbReference>
<dbReference type="InterPro" id="IPR002105">
    <property type="entry name" value="Dockerin_1_rpt"/>
</dbReference>
<dbReference type="Pfam" id="PF17892">
    <property type="entry name" value="Cadherin_5"/>
    <property type="match status" value="1"/>
</dbReference>
<dbReference type="Pfam" id="PF20009">
    <property type="entry name" value="GEVED"/>
    <property type="match status" value="1"/>
</dbReference>
<feature type="region of interest" description="Disordered" evidence="1">
    <location>
        <begin position="1"/>
        <end position="33"/>
    </location>
</feature>
<dbReference type="Pfam" id="PF04151">
    <property type="entry name" value="PPC"/>
    <property type="match status" value="2"/>
</dbReference>
<protein>
    <recommendedName>
        <fullName evidence="2">Dockerin domain-containing protein</fullName>
    </recommendedName>
</protein>
<feature type="region of interest" description="Disordered" evidence="1">
    <location>
        <begin position="1612"/>
        <end position="1633"/>
    </location>
</feature>
<reference evidence="3 4" key="1">
    <citation type="submission" date="2019-08" db="EMBL/GenBank/DDBJ databases">
        <title>Deep-cultivation of Planctomycetes and their phenomic and genomic characterization uncovers novel biology.</title>
        <authorList>
            <person name="Wiegand S."/>
            <person name="Jogler M."/>
            <person name="Boedeker C."/>
            <person name="Pinto D."/>
            <person name="Vollmers J."/>
            <person name="Rivas-Marin E."/>
            <person name="Kohn T."/>
            <person name="Peeters S.H."/>
            <person name="Heuer A."/>
            <person name="Rast P."/>
            <person name="Oberbeckmann S."/>
            <person name="Bunk B."/>
            <person name="Jeske O."/>
            <person name="Meyerdierks A."/>
            <person name="Storesund J.E."/>
            <person name="Kallscheuer N."/>
            <person name="Luecker S."/>
            <person name="Lage O.M."/>
            <person name="Pohl T."/>
            <person name="Merkel B.J."/>
            <person name="Hornburger P."/>
            <person name="Mueller R.-W."/>
            <person name="Bruemmer F."/>
            <person name="Labrenz M."/>
            <person name="Spormann A.M."/>
            <person name="Op Den Camp H."/>
            <person name="Overmann J."/>
            <person name="Amann R."/>
            <person name="Jetten M.S.M."/>
            <person name="Mascher T."/>
            <person name="Medema M.H."/>
            <person name="Devos D.P."/>
            <person name="Kaster A.-K."/>
            <person name="Ovreas L."/>
            <person name="Rohde M."/>
            <person name="Galperin M.Y."/>
            <person name="Jogler C."/>
        </authorList>
    </citation>
    <scope>NUCLEOTIDE SEQUENCE [LARGE SCALE GENOMIC DNA]</scope>
    <source>
        <strain evidence="3 4">LF1</strain>
    </source>
</reference>
<organism evidence="3 4">
    <name type="scientific">Rubripirellula obstinata</name>
    <dbReference type="NCBI Taxonomy" id="406547"/>
    <lineage>
        <taxon>Bacteria</taxon>
        <taxon>Pseudomonadati</taxon>
        <taxon>Planctomycetota</taxon>
        <taxon>Planctomycetia</taxon>
        <taxon>Pirellulales</taxon>
        <taxon>Pirellulaceae</taxon>
        <taxon>Rubripirellula</taxon>
    </lineage>
</organism>
<evidence type="ECO:0000313" key="4">
    <source>
        <dbReference type="Proteomes" id="UP000322699"/>
    </source>
</evidence>
<dbReference type="GO" id="GO:0000272">
    <property type="term" value="P:polysaccharide catabolic process"/>
    <property type="evidence" value="ECO:0007669"/>
    <property type="project" value="InterPro"/>
</dbReference>
<dbReference type="SUPFAM" id="SSF63446">
    <property type="entry name" value="Type I dockerin domain"/>
    <property type="match status" value="1"/>
</dbReference>
<dbReference type="InterPro" id="IPR040853">
    <property type="entry name" value="RapA2_cadherin-like"/>
</dbReference>
<dbReference type="InterPro" id="IPR036439">
    <property type="entry name" value="Dockerin_dom_sf"/>
</dbReference>
<feature type="compositionally biased region" description="Polar residues" evidence="1">
    <location>
        <begin position="1614"/>
        <end position="1627"/>
    </location>
</feature>
<dbReference type="SMART" id="SM00710">
    <property type="entry name" value="PbH1"/>
    <property type="match status" value="7"/>
</dbReference>
<proteinExistence type="predicted"/>
<dbReference type="Pfam" id="PF17963">
    <property type="entry name" value="Big_9"/>
    <property type="match status" value="1"/>
</dbReference>
<evidence type="ECO:0000313" key="3">
    <source>
        <dbReference type="EMBL" id="KAA1257828.1"/>
    </source>
</evidence>
<name>A0A5B1C9J7_9BACT</name>
<keyword evidence="4" id="KW-1185">Reference proteome</keyword>
<dbReference type="Gene3D" id="1.10.1330.10">
    <property type="entry name" value="Dockerin domain"/>
    <property type="match status" value="1"/>
</dbReference>
<dbReference type="Pfam" id="PF00404">
    <property type="entry name" value="Dockerin_1"/>
    <property type="match status" value="1"/>
</dbReference>
<dbReference type="Proteomes" id="UP000322699">
    <property type="component" value="Unassembled WGS sequence"/>
</dbReference>
<dbReference type="InterPro" id="IPR041690">
    <property type="entry name" value="Cadherin_5"/>
</dbReference>
<feature type="region of interest" description="Disordered" evidence="1">
    <location>
        <begin position="5853"/>
        <end position="5878"/>
    </location>
</feature>